<evidence type="ECO:0000256" key="15">
    <source>
        <dbReference type="ARBA" id="ARBA00023221"/>
    </source>
</evidence>
<feature type="transmembrane region" description="Helical" evidence="18">
    <location>
        <begin position="45"/>
        <end position="67"/>
    </location>
</feature>
<evidence type="ECO:0000256" key="6">
    <source>
        <dbReference type="ARBA" id="ARBA00022778"/>
    </source>
</evidence>
<dbReference type="Pfam" id="PF01222">
    <property type="entry name" value="ERG4_ERG24"/>
    <property type="match status" value="1"/>
</dbReference>
<dbReference type="GO" id="GO:0005789">
    <property type="term" value="C:endoplasmic reticulum membrane"/>
    <property type="evidence" value="ECO:0007669"/>
    <property type="project" value="TreeGrafter"/>
</dbReference>
<evidence type="ECO:0000256" key="1">
    <source>
        <dbReference type="ARBA" id="ARBA00004141"/>
    </source>
</evidence>
<dbReference type="STRING" id="2903.R1ELY1"/>
<feature type="transmembrane region" description="Helical" evidence="18">
    <location>
        <begin position="73"/>
        <end position="94"/>
    </location>
</feature>
<evidence type="ECO:0000256" key="11">
    <source>
        <dbReference type="ARBA" id="ARBA00023011"/>
    </source>
</evidence>
<dbReference type="EC" id="1.3.1.21" evidence="16"/>
<comment type="similarity">
    <text evidence="2">Belongs to the ERG4/ERG24 family.</text>
</comment>
<evidence type="ECO:0000256" key="3">
    <source>
        <dbReference type="ARBA" id="ARBA00022516"/>
    </source>
</evidence>
<evidence type="ECO:0000256" key="5">
    <source>
        <dbReference type="ARBA" id="ARBA00022692"/>
    </source>
</evidence>
<comment type="subcellular location">
    <subcellularLocation>
        <location evidence="1">Membrane</location>
        <topology evidence="1">Multi-pass membrane protein</topology>
    </subcellularLocation>
</comment>
<dbReference type="RefSeq" id="XP_005780099.1">
    <property type="nucleotide sequence ID" value="XM_005780042.1"/>
</dbReference>
<evidence type="ECO:0000256" key="17">
    <source>
        <dbReference type="ARBA" id="ARBA00042688"/>
    </source>
</evidence>
<dbReference type="PANTHER" id="PTHR21257:SF38">
    <property type="entry name" value="7-DEHYDROCHOLESTEROL REDUCTASE"/>
    <property type="match status" value="1"/>
</dbReference>
<reference evidence="20" key="1">
    <citation type="journal article" date="2013" name="Nature">
        <title>Pan genome of the phytoplankton Emiliania underpins its global distribution.</title>
        <authorList>
            <person name="Read B.A."/>
            <person name="Kegel J."/>
            <person name="Klute M.J."/>
            <person name="Kuo A."/>
            <person name="Lefebvre S.C."/>
            <person name="Maumus F."/>
            <person name="Mayer C."/>
            <person name="Miller J."/>
            <person name="Monier A."/>
            <person name="Salamov A."/>
            <person name="Young J."/>
            <person name="Aguilar M."/>
            <person name="Claverie J.M."/>
            <person name="Frickenhaus S."/>
            <person name="Gonzalez K."/>
            <person name="Herman E.K."/>
            <person name="Lin Y.C."/>
            <person name="Napier J."/>
            <person name="Ogata H."/>
            <person name="Sarno A.F."/>
            <person name="Shmutz J."/>
            <person name="Schroeder D."/>
            <person name="de Vargas C."/>
            <person name="Verret F."/>
            <person name="von Dassow P."/>
            <person name="Valentin K."/>
            <person name="Van de Peer Y."/>
            <person name="Wheeler G."/>
            <person name="Dacks J.B."/>
            <person name="Delwiche C.F."/>
            <person name="Dyhrman S.T."/>
            <person name="Glockner G."/>
            <person name="John U."/>
            <person name="Richards T."/>
            <person name="Worden A.Z."/>
            <person name="Zhang X."/>
            <person name="Grigoriev I.V."/>
            <person name="Allen A.E."/>
            <person name="Bidle K."/>
            <person name="Borodovsky M."/>
            <person name="Bowler C."/>
            <person name="Brownlee C."/>
            <person name="Cock J.M."/>
            <person name="Elias M."/>
            <person name="Gladyshev V.N."/>
            <person name="Groth M."/>
            <person name="Guda C."/>
            <person name="Hadaegh A."/>
            <person name="Iglesias-Rodriguez M.D."/>
            <person name="Jenkins J."/>
            <person name="Jones B.M."/>
            <person name="Lawson T."/>
            <person name="Leese F."/>
            <person name="Lindquist E."/>
            <person name="Lobanov A."/>
            <person name="Lomsadze A."/>
            <person name="Malik S.B."/>
            <person name="Marsh M.E."/>
            <person name="Mackinder L."/>
            <person name="Mock T."/>
            <person name="Mueller-Roeber B."/>
            <person name="Pagarete A."/>
            <person name="Parker M."/>
            <person name="Probert I."/>
            <person name="Quesneville H."/>
            <person name="Raines C."/>
            <person name="Rensing S.A."/>
            <person name="Riano-Pachon D.M."/>
            <person name="Richier S."/>
            <person name="Rokitta S."/>
            <person name="Shiraiwa Y."/>
            <person name="Soanes D.M."/>
            <person name="van der Giezen M."/>
            <person name="Wahlund T.M."/>
            <person name="Williams B."/>
            <person name="Wilson W."/>
            <person name="Wolfe G."/>
            <person name="Wurch L.L."/>
        </authorList>
    </citation>
    <scope>NUCLEOTIDE SEQUENCE</scope>
</reference>
<keyword evidence="8" id="KW-0752">Steroid biosynthesis</keyword>
<dbReference type="EnsemblProtists" id="EOD27670">
    <property type="protein sequence ID" value="EOD27670"/>
    <property type="gene ID" value="EMIHUDRAFT_64273"/>
</dbReference>
<dbReference type="Gene3D" id="1.20.120.1630">
    <property type="match status" value="1"/>
</dbReference>
<keyword evidence="13 18" id="KW-0472">Membrane</keyword>
<keyword evidence="5 18" id="KW-0812">Transmembrane</keyword>
<evidence type="ECO:0000256" key="10">
    <source>
        <dbReference type="ARBA" id="ARBA00023002"/>
    </source>
</evidence>
<feature type="transmembrane region" description="Helical" evidence="18">
    <location>
        <begin position="198"/>
        <end position="217"/>
    </location>
</feature>
<proteinExistence type="inferred from homology"/>
<evidence type="ECO:0000256" key="7">
    <source>
        <dbReference type="ARBA" id="ARBA00022857"/>
    </source>
</evidence>
<evidence type="ECO:0000256" key="4">
    <source>
        <dbReference type="ARBA" id="ARBA00022548"/>
    </source>
</evidence>
<keyword evidence="15" id="KW-0753">Steroid metabolism</keyword>
<keyword evidence="12" id="KW-0443">Lipid metabolism</keyword>
<accession>A0A0D3JVY5</accession>
<dbReference type="PANTHER" id="PTHR21257">
    <property type="entry name" value="DELTA(14)-STEROL REDUCTASE"/>
    <property type="match status" value="1"/>
</dbReference>
<dbReference type="GeneID" id="17273215"/>
<organism evidence="19 20">
    <name type="scientific">Emiliania huxleyi (strain CCMP1516)</name>
    <dbReference type="NCBI Taxonomy" id="280463"/>
    <lineage>
        <taxon>Eukaryota</taxon>
        <taxon>Haptista</taxon>
        <taxon>Haptophyta</taxon>
        <taxon>Prymnesiophyceae</taxon>
        <taxon>Isochrysidales</taxon>
        <taxon>Noelaerhabdaceae</taxon>
        <taxon>Emiliania</taxon>
    </lineage>
</organism>
<feature type="transmembrane region" description="Helical" evidence="18">
    <location>
        <begin position="223"/>
        <end position="242"/>
    </location>
</feature>
<evidence type="ECO:0000256" key="12">
    <source>
        <dbReference type="ARBA" id="ARBA00023098"/>
    </source>
</evidence>
<dbReference type="InterPro" id="IPR001171">
    <property type="entry name" value="ERG24_DHCR-like"/>
</dbReference>
<keyword evidence="9 18" id="KW-1133">Transmembrane helix</keyword>
<keyword evidence="11" id="KW-0756">Sterol biosynthesis</keyword>
<protein>
    <recommendedName>
        <fullName evidence="16">7-dehydrocholesterol reductase</fullName>
        <ecNumber evidence="16">1.3.1.21</ecNumber>
    </recommendedName>
    <alternativeName>
        <fullName evidence="17">Sterol Delta(7)-reductase</fullName>
    </alternativeName>
</protein>
<evidence type="ECO:0000256" key="8">
    <source>
        <dbReference type="ARBA" id="ARBA00022955"/>
    </source>
</evidence>
<evidence type="ECO:0000256" key="18">
    <source>
        <dbReference type="SAM" id="Phobius"/>
    </source>
</evidence>
<dbReference type="AlphaFoldDB" id="A0A0D3JVY5"/>
<dbReference type="eggNOG" id="KOG1435">
    <property type="taxonomic scope" value="Eukaryota"/>
</dbReference>
<evidence type="ECO:0000256" key="16">
    <source>
        <dbReference type="ARBA" id="ARBA00038851"/>
    </source>
</evidence>
<evidence type="ECO:0000313" key="19">
    <source>
        <dbReference type="EnsemblProtists" id="EOD27670"/>
    </source>
</evidence>
<dbReference type="OMA" id="WGKPAEC"/>
<dbReference type="Proteomes" id="UP000013827">
    <property type="component" value="Unassembled WGS sequence"/>
</dbReference>
<feature type="transmembrane region" description="Helical" evidence="18">
    <location>
        <begin position="165"/>
        <end position="186"/>
    </location>
</feature>
<keyword evidence="20" id="KW-1185">Reference proteome</keyword>
<evidence type="ECO:0000256" key="13">
    <source>
        <dbReference type="ARBA" id="ARBA00023136"/>
    </source>
</evidence>
<dbReference type="GO" id="GO:0047598">
    <property type="term" value="F:7-dehydrocholesterol reductase activity"/>
    <property type="evidence" value="ECO:0007669"/>
    <property type="project" value="UniProtKB-EC"/>
</dbReference>
<reference evidence="19" key="2">
    <citation type="submission" date="2024-10" db="UniProtKB">
        <authorList>
            <consortium name="EnsemblProtists"/>
        </authorList>
    </citation>
    <scope>IDENTIFICATION</scope>
</reference>
<feature type="transmembrane region" description="Helical" evidence="18">
    <location>
        <begin position="6"/>
        <end position="24"/>
    </location>
</feature>
<feature type="transmembrane region" description="Helical" evidence="18">
    <location>
        <begin position="139"/>
        <end position="159"/>
    </location>
</feature>
<evidence type="ECO:0000313" key="20">
    <source>
        <dbReference type="Proteomes" id="UP000013827"/>
    </source>
</evidence>
<keyword evidence="6" id="KW-0152">Cholesterol biosynthesis</keyword>
<dbReference type="GO" id="GO:0006695">
    <property type="term" value="P:cholesterol biosynthetic process"/>
    <property type="evidence" value="ECO:0007669"/>
    <property type="project" value="UniProtKB-KW"/>
</dbReference>
<dbReference type="PaxDb" id="2903-EOD27670"/>
<keyword evidence="4" id="KW-0153">Cholesterol metabolism</keyword>
<keyword evidence="7" id="KW-0521">NADP</keyword>
<keyword evidence="10" id="KW-0560">Oxidoreductase</keyword>
<dbReference type="KEGG" id="ehx:EMIHUDRAFT_64273"/>
<dbReference type="HOGENOM" id="CLU_015631_0_1_1"/>
<evidence type="ECO:0000256" key="9">
    <source>
        <dbReference type="ARBA" id="ARBA00022989"/>
    </source>
</evidence>
<keyword evidence="14" id="KW-1207">Sterol metabolism</keyword>
<evidence type="ECO:0000256" key="2">
    <source>
        <dbReference type="ARBA" id="ARBA00005402"/>
    </source>
</evidence>
<sequence length="370" mass="40604">MPDAKAAVLLTAFSGLALLIYAIPGPVKFGPISDRGARPAYADNAMWHCVLFPLVFVLGAAAGLYPLSVLYDHFGATVGLLNFGGLAFCALLYAKGLSRLGLRPSGPDAGSSGKGLLFDYYWGTELYPQLGGVDVKRFVNCRISMTYWMLAGVSFAAAHGRLDPGLVLCAASQFVYLVKFFYWEIGYMRSIDIITDRAGFYETWGCLVWVPSIYTLHTRSMRSGSPLGAIFAVGLLGVAFNFEADLQRQRFRETGGAALVWGRKPIAIEAEYHLARHTSLLLVSGWWGVARHAQYLFELTAEICQQAAWSWGLLAGVGTHGALPLFYAAFLTVLLVHRAIRDEEKCSLKYGAAYAKYKAMVPYKIVPYVF</sequence>
<name>A0A0D3JVY5_EMIH1</name>
<dbReference type="GO" id="GO:0016132">
    <property type="term" value="P:brassinosteroid biosynthetic process"/>
    <property type="evidence" value="ECO:0007669"/>
    <property type="project" value="TreeGrafter"/>
</dbReference>
<evidence type="ECO:0000256" key="14">
    <source>
        <dbReference type="ARBA" id="ARBA00023166"/>
    </source>
</evidence>
<keyword evidence="3" id="KW-0444">Lipid biosynthesis</keyword>